<name>A0A3Q3VRM8_MOLML</name>
<keyword evidence="2" id="KW-1185">Reference proteome</keyword>
<reference evidence="1" key="1">
    <citation type="submission" date="2025-08" db="UniProtKB">
        <authorList>
            <consortium name="Ensembl"/>
        </authorList>
    </citation>
    <scope>IDENTIFICATION</scope>
</reference>
<dbReference type="OMA" id="HRSESYF"/>
<dbReference type="Proteomes" id="UP000261620">
    <property type="component" value="Unplaced"/>
</dbReference>
<dbReference type="AlphaFoldDB" id="A0A3Q3VRM8"/>
<reference evidence="1" key="2">
    <citation type="submission" date="2025-09" db="UniProtKB">
        <authorList>
            <consortium name="Ensembl"/>
        </authorList>
    </citation>
    <scope>IDENTIFICATION</scope>
</reference>
<dbReference type="SUPFAM" id="SSF52768">
    <property type="entry name" value="Arginase/deacetylase"/>
    <property type="match status" value="1"/>
</dbReference>
<organism evidence="1 2">
    <name type="scientific">Mola mola</name>
    <name type="common">Ocean sunfish</name>
    <name type="synonym">Tetraodon mola</name>
    <dbReference type="NCBI Taxonomy" id="94237"/>
    <lineage>
        <taxon>Eukaryota</taxon>
        <taxon>Metazoa</taxon>
        <taxon>Chordata</taxon>
        <taxon>Craniata</taxon>
        <taxon>Vertebrata</taxon>
        <taxon>Euteleostomi</taxon>
        <taxon>Actinopterygii</taxon>
        <taxon>Neopterygii</taxon>
        <taxon>Teleostei</taxon>
        <taxon>Neoteleostei</taxon>
        <taxon>Acanthomorphata</taxon>
        <taxon>Eupercaria</taxon>
        <taxon>Tetraodontiformes</taxon>
        <taxon>Molidae</taxon>
        <taxon>Mola</taxon>
    </lineage>
</organism>
<protein>
    <submittedName>
        <fullName evidence="1">Uncharacterized protein</fullName>
    </submittedName>
</protein>
<evidence type="ECO:0000313" key="1">
    <source>
        <dbReference type="Ensembl" id="ENSMMOP00000001052.1"/>
    </source>
</evidence>
<dbReference type="Ensembl" id="ENSMMOT00000001075.1">
    <property type="protein sequence ID" value="ENSMMOP00000001052.1"/>
    <property type="gene ID" value="ENSMMOG00000000904.1"/>
</dbReference>
<accession>A0A3Q3VRM8</accession>
<dbReference type="Gene3D" id="3.40.800.20">
    <property type="entry name" value="Histone deacetylase domain"/>
    <property type="match status" value="1"/>
</dbReference>
<dbReference type="InterPro" id="IPR023696">
    <property type="entry name" value="Ureohydrolase_dom_sf"/>
</dbReference>
<evidence type="ECO:0000313" key="2">
    <source>
        <dbReference type="Proteomes" id="UP000261620"/>
    </source>
</evidence>
<dbReference type="STRING" id="94237.ENSMMOP00000001052"/>
<dbReference type="InterPro" id="IPR037138">
    <property type="entry name" value="His_deacetylse_dom_sf"/>
</dbReference>
<sequence>MGTALIYDEEMTKFKLLWDDPACKVEVPERLTVSYEALIKNGLADRCVSVPVREATDADILLVHRSVLTSSVSPRLVRLFVFCLCLRHQK</sequence>
<proteinExistence type="predicted"/>